<keyword evidence="16" id="KW-0594">Phospholipid biosynthesis</keyword>
<evidence type="ECO:0000313" key="25">
    <source>
        <dbReference type="EMBL" id="GGF85294.1"/>
    </source>
</evidence>
<evidence type="ECO:0000256" key="4">
    <source>
        <dbReference type="ARBA" id="ARBA00005189"/>
    </source>
</evidence>
<evidence type="ECO:0000256" key="3">
    <source>
        <dbReference type="ARBA" id="ARBA00005119"/>
    </source>
</evidence>
<feature type="transmembrane region" description="Helical" evidence="24">
    <location>
        <begin position="27"/>
        <end position="44"/>
    </location>
</feature>
<proteinExistence type="inferred from homology"/>
<dbReference type="GO" id="GO:0005886">
    <property type="term" value="C:plasma membrane"/>
    <property type="evidence" value="ECO:0007669"/>
    <property type="project" value="UniProtKB-SubCell"/>
</dbReference>
<keyword evidence="17" id="KW-1208">Phospholipid metabolism</keyword>
<comment type="pathway">
    <text evidence="4">Lipid metabolism.</text>
</comment>
<dbReference type="PANTHER" id="PTHR46382:SF1">
    <property type="entry name" value="PHOSPHATIDATE CYTIDYLYLTRANSFERASE"/>
    <property type="match status" value="1"/>
</dbReference>
<evidence type="ECO:0000256" key="21">
    <source>
        <dbReference type="ARBA" id="ARBA00032396"/>
    </source>
</evidence>
<keyword evidence="15 24" id="KW-0472">Membrane</keyword>
<evidence type="ECO:0000256" key="16">
    <source>
        <dbReference type="ARBA" id="ARBA00023209"/>
    </source>
</evidence>
<evidence type="ECO:0000256" key="24">
    <source>
        <dbReference type="SAM" id="Phobius"/>
    </source>
</evidence>
<evidence type="ECO:0000256" key="7">
    <source>
        <dbReference type="ARBA" id="ARBA00019373"/>
    </source>
</evidence>
<evidence type="ECO:0000256" key="6">
    <source>
        <dbReference type="ARBA" id="ARBA00012487"/>
    </source>
</evidence>
<feature type="transmembrane region" description="Helical" evidence="24">
    <location>
        <begin position="5"/>
        <end position="21"/>
    </location>
</feature>
<dbReference type="GO" id="GO:0004605">
    <property type="term" value="F:phosphatidate cytidylyltransferase activity"/>
    <property type="evidence" value="ECO:0007669"/>
    <property type="project" value="UniProtKB-EC"/>
</dbReference>
<evidence type="ECO:0000256" key="17">
    <source>
        <dbReference type="ARBA" id="ARBA00023264"/>
    </source>
</evidence>
<comment type="caution">
    <text evidence="25">The sequence shown here is derived from an EMBL/GenBank/DDBJ whole genome shotgun (WGS) entry which is preliminary data.</text>
</comment>
<evidence type="ECO:0000256" key="22">
    <source>
        <dbReference type="ARBA" id="ARBA00032743"/>
    </source>
</evidence>
<evidence type="ECO:0000256" key="18">
    <source>
        <dbReference type="ARBA" id="ARBA00029893"/>
    </source>
</evidence>
<comment type="similarity">
    <text evidence="5">Belongs to the CDS family.</text>
</comment>
<evidence type="ECO:0000256" key="20">
    <source>
        <dbReference type="ARBA" id="ARBA00032253"/>
    </source>
</evidence>
<feature type="transmembrane region" description="Helical" evidence="24">
    <location>
        <begin position="108"/>
        <end position="129"/>
    </location>
</feature>
<evidence type="ECO:0000256" key="12">
    <source>
        <dbReference type="ARBA" id="ARBA00022695"/>
    </source>
</evidence>
<feature type="transmembrane region" description="Helical" evidence="24">
    <location>
        <begin position="177"/>
        <end position="196"/>
    </location>
</feature>
<evidence type="ECO:0000256" key="11">
    <source>
        <dbReference type="ARBA" id="ARBA00022692"/>
    </source>
</evidence>
<gene>
    <name evidence="25" type="primary">cdsA-1</name>
    <name evidence="25" type="ORF">GCM10011365_02880</name>
</gene>
<keyword evidence="26" id="KW-1185">Reference proteome</keyword>
<reference evidence="25" key="1">
    <citation type="journal article" date="2014" name="Int. J. Syst. Evol. Microbiol.">
        <title>Complete genome sequence of Corynebacterium casei LMG S-19264T (=DSM 44701T), isolated from a smear-ripened cheese.</title>
        <authorList>
            <consortium name="US DOE Joint Genome Institute (JGI-PGF)"/>
            <person name="Walter F."/>
            <person name="Albersmeier A."/>
            <person name="Kalinowski J."/>
            <person name="Ruckert C."/>
        </authorList>
    </citation>
    <scope>NUCLEOTIDE SEQUENCE</scope>
    <source>
        <strain evidence="25">CGMCC 1.12181</strain>
    </source>
</reference>
<accession>A0A917CDH7</accession>
<evidence type="ECO:0000256" key="9">
    <source>
        <dbReference type="ARBA" id="ARBA00022516"/>
    </source>
</evidence>
<evidence type="ECO:0000256" key="8">
    <source>
        <dbReference type="ARBA" id="ARBA00022475"/>
    </source>
</evidence>
<dbReference type="AlphaFoldDB" id="A0A917CDH7"/>
<evidence type="ECO:0000256" key="15">
    <source>
        <dbReference type="ARBA" id="ARBA00023136"/>
    </source>
</evidence>
<evidence type="ECO:0000256" key="2">
    <source>
        <dbReference type="ARBA" id="ARBA00004651"/>
    </source>
</evidence>
<keyword evidence="14" id="KW-0443">Lipid metabolism</keyword>
<keyword evidence="9" id="KW-0444">Lipid biosynthesis</keyword>
<dbReference type="PANTHER" id="PTHR46382">
    <property type="entry name" value="PHOSPHATIDATE CYTIDYLYLTRANSFERASE"/>
    <property type="match status" value="1"/>
</dbReference>
<sequence length="264" mass="28773">MLKQRIITALVLAPLFLLAVIYGQKLWFAAMVLLIGSVAIYEWLKINRLPPALAILNALVVGVLTAFLMQFLPQPVTHYVVAAVLIWVPVSVWLARHRWGYAQTGMQIMVKTLCGVTAIVLFMLSLQQLHQHEMGVFRVLSVVFLIWVADIGAYFSGKNFGRRKLAPAISPGKTWEGVIGAQIAVAIYAGVLAVLFDLNALKLVPVMMLVALLSVVGDLAASLGKRQAKVKDSSHILPGHGGVLDRFDSMIIAGPVYLILLSVL</sequence>
<comment type="subcellular location">
    <subcellularLocation>
        <location evidence="2">Cell membrane</location>
        <topology evidence="2">Multi-pass membrane protein</topology>
    </subcellularLocation>
</comment>
<evidence type="ECO:0000256" key="13">
    <source>
        <dbReference type="ARBA" id="ARBA00022989"/>
    </source>
</evidence>
<keyword evidence="10" id="KW-0808">Transferase</keyword>
<comment type="pathway">
    <text evidence="3">Phospholipid metabolism; CDP-diacylglycerol biosynthesis; CDP-diacylglycerol from sn-glycerol 3-phosphate: step 3/3.</text>
</comment>
<organism evidence="25 26">
    <name type="scientific">Marinicella pacifica</name>
    <dbReference type="NCBI Taxonomy" id="1171543"/>
    <lineage>
        <taxon>Bacteria</taxon>
        <taxon>Pseudomonadati</taxon>
        <taxon>Pseudomonadota</taxon>
        <taxon>Gammaproteobacteria</taxon>
        <taxon>Lysobacterales</taxon>
        <taxon>Marinicellaceae</taxon>
        <taxon>Marinicella</taxon>
    </lineage>
</organism>
<evidence type="ECO:0000256" key="23">
    <source>
        <dbReference type="ARBA" id="ARBA00033406"/>
    </source>
</evidence>
<dbReference type="Pfam" id="PF01148">
    <property type="entry name" value="CTP_transf_1"/>
    <property type="match status" value="1"/>
</dbReference>
<name>A0A917CDH7_9GAMM</name>
<evidence type="ECO:0000256" key="14">
    <source>
        <dbReference type="ARBA" id="ARBA00023098"/>
    </source>
</evidence>
<feature type="transmembrane region" description="Helical" evidence="24">
    <location>
        <begin position="78"/>
        <end position="96"/>
    </location>
</feature>
<feature type="transmembrane region" description="Helical" evidence="24">
    <location>
        <begin position="202"/>
        <end position="221"/>
    </location>
</feature>
<dbReference type="GO" id="GO:0016024">
    <property type="term" value="P:CDP-diacylglycerol biosynthetic process"/>
    <property type="evidence" value="ECO:0007669"/>
    <property type="project" value="TreeGrafter"/>
</dbReference>
<keyword evidence="12 25" id="KW-0548">Nucleotidyltransferase</keyword>
<evidence type="ECO:0000313" key="26">
    <source>
        <dbReference type="Proteomes" id="UP000605253"/>
    </source>
</evidence>
<keyword evidence="13 24" id="KW-1133">Transmembrane helix</keyword>
<protein>
    <recommendedName>
        <fullName evidence="7">Phosphatidate cytidylyltransferase</fullName>
        <ecNumber evidence="6">2.7.7.41</ecNumber>
    </recommendedName>
    <alternativeName>
        <fullName evidence="20">CDP-DAG synthase</fullName>
    </alternativeName>
    <alternativeName>
        <fullName evidence="22">CDP-DG synthase</fullName>
    </alternativeName>
    <alternativeName>
        <fullName evidence="18">CDP-diacylglycerol synthase</fullName>
    </alternativeName>
    <alternativeName>
        <fullName evidence="21">CDP-diglyceride pyrophosphorylase</fullName>
    </alternativeName>
    <alternativeName>
        <fullName evidence="23">CDP-diglyceride synthase</fullName>
    </alternativeName>
    <alternativeName>
        <fullName evidence="19">CTP:phosphatidate cytidylyltransferase</fullName>
    </alternativeName>
</protein>
<feature type="transmembrane region" description="Helical" evidence="24">
    <location>
        <begin position="135"/>
        <end position="156"/>
    </location>
</feature>
<evidence type="ECO:0000256" key="19">
    <source>
        <dbReference type="ARBA" id="ARBA00031825"/>
    </source>
</evidence>
<evidence type="ECO:0000256" key="5">
    <source>
        <dbReference type="ARBA" id="ARBA00010185"/>
    </source>
</evidence>
<comment type="catalytic activity">
    <reaction evidence="1">
        <text>a 1,2-diacyl-sn-glycero-3-phosphate + CTP + H(+) = a CDP-1,2-diacyl-sn-glycerol + diphosphate</text>
        <dbReference type="Rhea" id="RHEA:16229"/>
        <dbReference type="ChEBI" id="CHEBI:15378"/>
        <dbReference type="ChEBI" id="CHEBI:33019"/>
        <dbReference type="ChEBI" id="CHEBI:37563"/>
        <dbReference type="ChEBI" id="CHEBI:58332"/>
        <dbReference type="ChEBI" id="CHEBI:58608"/>
        <dbReference type="EC" id="2.7.7.41"/>
    </reaction>
</comment>
<dbReference type="EMBL" id="BMEO01000001">
    <property type="protein sequence ID" value="GGF85294.1"/>
    <property type="molecule type" value="Genomic_DNA"/>
</dbReference>
<feature type="transmembrane region" description="Helical" evidence="24">
    <location>
        <begin position="51"/>
        <end position="72"/>
    </location>
</feature>
<evidence type="ECO:0000256" key="10">
    <source>
        <dbReference type="ARBA" id="ARBA00022679"/>
    </source>
</evidence>
<keyword evidence="11 24" id="KW-0812">Transmembrane</keyword>
<evidence type="ECO:0000256" key="1">
    <source>
        <dbReference type="ARBA" id="ARBA00001698"/>
    </source>
</evidence>
<dbReference type="Proteomes" id="UP000605253">
    <property type="component" value="Unassembled WGS sequence"/>
</dbReference>
<dbReference type="EC" id="2.7.7.41" evidence="6"/>
<reference evidence="25" key="2">
    <citation type="submission" date="2020-09" db="EMBL/GenBank/DDBJ databases">
        <authorList>
            <person name="Sun Q."/>
            <person name="Zhou Y."/>
        </authorList>
    </citation>
    <scope>NUCLEOTIDE SEQUENCE</scope>
    <source>
        <strain evidence="25">CGMCC 1.12181</strain>
    </source>
</reference>
<keyword evidence="8" id="KW-1003">Cell membrane</keyword>
<dbReference type="RefSeq" id="WP_188363882.1">
    <property type="nucleotide sequence ID" value="NZ_BMEO01000001.1"/>
</dbReference>